<evidence type="ECO:0000256" key="10">
    <source>
        <dbReference type="SAM" id="SignalP"/>
    </source>
</evidence>
<evidence type="ECO:0000313" key="12">
    <source>
        <dbReference type="EMBL" id="ABO70344.1"/>
    </source>
</evidence>
<feature type="domain" description="Fibronectin type-III" evidence="11">
    <location>
        <begin position="126"/>
        <end position="229"/>
    </location>
</feature>
<feature type="compositionally biased region" description="Basic and acidic residues" evidence="8">
    <location>
        <begin position="352"/>
        <end position="362"/>
    </location>
</feature>
<feature type="region of interest" description="Disordered" evidence="8">
    <location>
        <begin position="345"/>
        <end position="387"/>
    </location>
</feature>
<feature type="compositionally biased region" description="Basic and acidic residues" evidence="8">
    <location>
        <begin position="481"/>
        <end position="495"/>
    </location>
</feature>
<dbReference type="InterPro" id="IPR036116">
    <property type="entry name" value="FN3_sf"/>
</dbReference>
<dbReference type="GO" id="GO:0004896">
    <property type="term" value="F:cytokine receptor activity"/>
    <property type="evidence" value="ECO:0007669"/>
    <property type="project" value="TreeGrafter"/>
</dbReference>
<keyword evidence="6 12" id="KW-0675">Receptor</keyword>
<feature type="chain" id="PRO_5002740732" evidence="10">
    <location>
        <begin position="19"/>
        <end position="606"/>
    </location>
</feature>
<evidence type="ECO:0000256" key="8">
    <source>
        <dbReference type="SAM" id="MobiDB-lite"/>
    </source>
</evidence>
<keyword evidence="3 10" id="KW-0732">Signal</keyword>
<dbReference type="InterPro" id="IPR015152">
    <property type="entry name" value="Growth/epo_recpt_lig-bind"/>
</dbReference>
<dbReference type="Pfam" id="PF09067">
    <property type="entry name" value="EpoR_lig-bind"/>
    <property type="match status" value="1"/>
</dbReference>
<keyword evidence="7" id="KW-0325">Glycoprotein</keyword>
<evidence type="ECO:0000256" key="5">
    <source>
        <dbReference type="ARBA" id="ARBA00023136"/>
    </source>
</evidence>
<dbReference type="CDD" id="cd00063">
    <property type="entry name" value="FN3"/>
    <property type="match status" value="1"/>
</dbReference>
<name>A9LDB3_PRODO</name>
<keyword evidence="5 9" id="KW-0472">Membrane</keyword>
<dbReference type="AlphaFoldDB" id="A9LDB3"/>
<dbReference type="InterPro" id="IPR025871">
    <property type="entry name" value="GHBP"/>
</dbReference>
<evidence type="ECO:0000256" key="3">
    <source>
        <dbReference type="ARBA" id="ARBA00022729"/>
    </source>
</evidence>
<comment type="subcellular location">
    <subcellularLocation>
        <location evidence="1">Membrane</location>
        <topology evidence="1">Single-pass type I membrane protein</topology>
    </subcellularLocation>
</comment>
<dbReference type="EMBL" id="EF158850">
    <property type="protein sequence ID" value="ABO70344.1"/>
    <property type="molecule type" value="mRNA"/>
</dbReference>
<evidence type="ECO:0000256" key="7">
    <source>
        <dbReference type="ARBA" id="ARBA00023180"/>
    </source>
</evidence>
<dbReference type="PANTHER" id="PTHR23037:SF46">
    <property type="entry name" value="INTERLEUKIN 5 RECEPTOR SUBUNIT ALPHA"/>
    <property type="match status" value="1"/>
</dbReference>
<evidence type="ECO:0000259" key="11">
    <source>
        <dbReference type="PROSITE" id="PS50853"/>
    </source>
</evidence>
<dbReference type="Gene3D" id="2.60.40.10">
    <property type="entry name" value="Immunoglobulins"/>
    <property type="match status" value="2"/>
</dbReference>
<dbReference type="Pfam" id="PF12772">
    <property type="entry name" value="GHBP"/>
    <property type="match status" value="1"/>
</dbReference>
<protein>
    <submittedName>
        <fullName evidence="12">Growth hormone receptor</fullName>
    </submittedName>
</protein>
<organism evidence="12">
    <name type="scientific">Protopterus dolloi</name>
    <name type="common">Slender lungfish</name>
    <dbReference type="NCBI Taxonomy" id="27779"/>
    <lineage>
        <taxon>Eukaryota</taxon>
        <taxon>Metazoa</taxon>
        <taxon>Chordata</taxon>
        <taxon>Craniata</taxon>
        <taxon>Vertebrata</taxon>
        <taxon>Euteleostomi</taxon>
        <taxon>Dipnomorpha</taxon>
        <taxon>Ceratodontiformes</taxon>
        <taxon>Lepidosirenoidei</taxon>
        <taxon>Protopteridae</taxon>
        <taxon>Protopterus</taxon>
    </lineage>
</organism>
<evidence type="ECO:0000256" key="6">
    <source>
        <dbReference type="ARBA" id="ARBA00023170"/>
    </source>
</evidence>
<dbReference type="SUPFAM" id="SSF49265">
    <property type="entry name" value="Fibronectin type III"/>
    <property type="match status" value="2"/>
</dbReference>
<evidence type="ECO:0000256" key="2">
    <source>
        <dbReference type="ARBA" id="ARBA00022692"/>
    </source>
</evidence>
<dbReference type="PANTHER" id="PTHR23037">
    <property type="entry name" value="CYTOKINE RECEPTOR"/>
    <property type="match status" value="1"/>
</dbReference>
<evidence type="ECO:0000256" key="4">
    <source>
        <dbReference type="ARBA" id="ARBA00022989"/>
    </source>
</evidence>
<dbReference type="GO" id="GO:0009897">
    <property type="term" value="C:external side of plasma membrane"/>
    <property type="evidence" value="ECO:0007669"/>
    <property type="project" value="TreeGrafter"/>
</dbReference>
<feature type="region of interest" description="Disordered" evidence="8">
    <location>
        <begin position="471"/>
        <end position="496"/>
    </location>
</feature>
<accession>A9LDB3</accession>
<dbReference type="PROSITE" id="PS50853">
    <property type="entry name" value="FN3"/>
    <property type="match status" value="1"/>
</dbReference>
<feature type="signal peptide" evidence="10">
    <location>
        <begin position="1"/>
        <end position="18"/>
    </location>
</feature>
<sequence>MDRSICLLFFVILGQLRCSVTTTEAPVKKPRFITCRSPEQVTFTCWWTVGSFTNLSESGELKLQYKKGSNDDWLDCPEYIQGENGCYFNSSYCNVWIPYCVKLLSKEDVEYDKSCFSVDEIVQPDPPVNLNWTLLNISRSGLYADILVSWEAPPSADVLNGWIALEYQLQYKDRNETQWEQVEHTVMTKLPVYSLVTGREYEIRVRCKQRNFLKYGEFSNAIYVVIPRNVKEKEGTAFPMIFVLTFGAIGLTMIILLLMHTKQQRLKLLILPAVPVPKIKGIDPDLLKNGKLDELNSVLAGSYASKPILYMDDTWVEFIEVDISDHDEKKHGSDMEKLLGEDFPNSHNCQGIKDDDSGRDSCYEPDIPDMGDALDNPCHTTSDQPQEEKIKEDLLCLKENDNISPSCFTSDSANSGDLLAEKRMPSDLTTGFVVSEESKSNRPPVHSQLSNQSSVNLDFYTQVSDITPAGGVLLSPGQQSKVEKIESKPESREPSKYQMPAAVIGAYTFEMDVKKINNLSNESKPVLEKAFDQGSYFTAESLNSVNLNSGVRGEYQHSSLMPVSDYTSIQMIDSQLSLIPKSDTLPSRCFSKPPYVTPDQLSSFMP</sequence>
<keyword evidence="4 9" id="KW-1133">Transmembrane helix</keyword>
<feature type="transmembrane region" description="Helical" evidence="9">
    <location>
        <begin position="237"/>
        <end position="259"/>
    </location>
</feature>
<dbReference type="InterPro" id="IPR013783">
    <property type="entry name" value="Ig-like_fold"/>
</dbReference>
<gene>
    <name evidence="12" type="primary">GHR</name>
</gene>
<evidence type="ECO:0000256" key="9">
    <source>
        <dbReference type="SAM" id="Phobius"/>
    </source>
</evidence>
<dbReference type="InterPro" id="IPR003961">
    <property type="entry name" value="FN3_dom"/>
</dbReference>
<dbReference type="FunFam" id="2.60.40.10:FF:000269">
    <property type="entry name" value="Growth hormone receptor"/>
    <property type="match status" value="1"/>
</dbReference>
<keyword evidence="2 9" id="KW-0812">Transmembrane</keyword>
<proteinExistence type="evidence at transcript level"/>
<evidence type="ECO:0000256" key="1">
    <source>
        <dbReference type="ARBA" id="ARBA00004479"/>
    </source>
</evidence>
<reference evidence="12" key="1">
    <citation type="journal article" date="2007" name="J. Mol. Evol.">
        <title>Evolution of receptors for growth hormone and somatolactin in fish and land vertebrates: lessons from the lungfish and sturgeon orthologues.</title>
        <authorList>
            <person name="Fukamachi S."/>
            <person name="Meyer A."/>
        </authorList>
    </citation>
    <scope>NUCLEOTIDE SEQUENCE</scope>
    <source>
        <tissue evidence="12">Muscle</tissue>
    </source>
</reference>